<sequence length="385" mass="40084">MRAISYSSPGGPDVLQLVERPVPEPGPGEVRVRVAFSGVNPTDWKSRSKTPPGPDGQVPNQDGAGTVDAVGQGVEPAMLGQRVWMWEAAWQRPWGTAAEFTVVPARHVVLLGEATSFELGAALGIPFLTAHRCLTVAESLPDRLGPGALTGHTVLVQGGAGAVGNAAIQLARWSDATVIATVSSPRKAQLAAAAGADHVVDYRQQDVVAEVRKVAPKGVDAIVEVSAAVNAGIDAQVIGMHGAVAMYADDGGAEVTVPVRLQMGPNARWQFVLVYTEPERAKVLGIEDVATAVADGTLRVGEEAGLPLHVYPLAETAAAHQAVQDGAVGKVLVDVTPERRVDTSRGRPVDVSTCRHACAVVPRGVDPCGPDRDRGYDADPHGGAR</sequence>
<dbReference type="Pfam" id="PF00107">
    <property type="entry name" value="ADH_zinc_N"/>
    <property type="match status" value="1"/>
</dbReference>
<dbReference type="SUPFAM" id="SSF50129">
    <property type="entry name" value="GroES-like"/>
    <property type="match status" value="1"/>
</dbReference>
<dbReference type="Proteomes" id="UP000479241">
    <property type="component" value="Unassembled WGS sequence"/>
</dbReference>
<evidence type="ECO:0000313" key="5">
    <source>
        <dbReference type="Proteomes" id="UP000479241"/>
    </source>
</evidence>
<protein>
    <submittedName>
        <fullName evidence="4">NADPH:quinone reductase</fullName>
    </submittedName>
</protein>
<accession>A0A6L9W5W7</accession>
<evidence type="ECO:0000259" key="3">
    <source>
        <dbReference type="SMART" id="SM00829"/>
    </source>
</evidence>
<proteinExistence type="predicted"/>
<feature type="compositionally biased region" description="Basic and acidic residues" evidence="2">
    <location>
        <begin position="369"/>
        <end position="385"/>
    </location>
</feature>
<dbReference type="SUPFAM" id="SSF51735">
    <property type="entry name" value="NAD(P)-binding Rossmann-fold domains"/>
    <property type="match status" value="1"/>
</dbReference>
<evidence type="ECO:0000313" key="4">
    <source>
        <dbReference type="EMBL" id="NEK87179.1"/>
    </source>
</evidence>
<dbReference type="Gene3D" id="3.90.180.10">
    <property type="entry name" value="Medium-chain alcohol dehydrogenases, catalytic domain"/>
    <property type="match status" value="1"/>
</dbReference>
<dbReference type="InterPro" id="IPR036291">
    <property type="entry name" value="NAD(P)-bd_dom_sf"/>
</dbReference>
<reference evidence="4 5" key="1">
    <citation type="submission" date="2019-12" db="EMBL/GenBank/DDBJ databases">
        <title>the WGS of Blastococcus saxobsidens 67B17.</title>
        <authorList>
            <person name="Jiang Z."/>
        </authorList>
    </citation>
    <scope>NUCLEOTIDE SEQUENCE [LARGE SCALE GENOMIC DNA]</scope>
    <source>
        <strain evidence="4 5">67B17</strain>
    </source>
</reference>
<dbReference type="InterPro" id="IPR011032">
    <property type="entry name" value="GroES-like_sf"/>
</dbReference>
<dbReference type="PANTHER" id="PTHR44154:SF1">
    <property type="entry name" value="QUINONE OXIDOREDUCTASE"/>
    <property type="match status" value="1"/>
</dbReference>
<evidence type="ECO:0000256" key="2">
    <source>
        <dbReference type="SAM" id="MobiDB-lite"/>
    </source>
</evidence>
<dbReference type="InterPro" id="IPR013154">
    <property type="entry name" value="ADH-like_N"/>
</dbReference>
<dbReference type="EMBL" id="JAAGWG010000026">
    <property type="protein sequence ID" value="NEK87179.1"/>
    <property type="molecule type" value="Genomic_DNA"/>
</dbReference>
<dbReference type="SMART" id="SM00829">
    <property type="entry name" value="PKS_ER"/>
    <property type="match status" value="1"/>
</dbReference>
<dbReference type="Gene3D" id="3.40.50.720">
    <property type="entry name" value="NAD(P)-binding Rossmann-like Domain"/>
    <property type="match status" value="1"/>
</dbReference>
<dbReference type="CDD" id="cd08253">
    <property type="entry name" value="zeta_crystallin"/>
    <property type="match status" value="1"/>
</dbReference>
<evidence type="ECO:0000256" key="1">
    <source>
        <dbReference type="ARBA" id="ARBA00022857"/>
    </source>
</evidence>
<dbReference type="Pfam" id="PF08240">
    <property type="entry name" value="ADH_N"/>
    <property type="match status" value="1"/>
</dbReference>
<organism evidence="4 5">
    <name type="scientific">Blastococcus saxobsidens</name>
    <dbReference type="NCBI Taxonomy" id="138336"/>
    <lineage>
        <taxon>Bacteria</taxon>
        <taxon>Bacillati</taxon>
        <taxon>Actinomycetota</taxon>
        <taxon>Actinomycetes</taxon>
        <taxon>Geodermatophilales</taxon>
        <taxon>Geodermatophilaceae</taxon>
        <taxon>Blastococcus</taxon>
    </lineage>
</organism>
<comment type="caution">
    <text evidence="4">The sequence shown here is derived from an EMBL/GenBank/DDBJ whole genome shotgun (WGS) entry which is preliminary data.</text>
</comment>
<gene>
    <name evidence="4" type="ORF">GCU60_15665</name>
</gene>
<dbReference type="PANTHER" id="PTHR44154">
    <property type="entry name" value="QUINONE OXIDOREDUCTASE"/>
    <property type="match status" value="1"/>
</dbReference>
<dbReference type="InterPro" id="IPR020843">
    <property type="entry name" value="ER"/>
</dbReference>
<dbReference type="InterPro" id="IPR013149">
    <property type="entry name" value="ADH-like_C"/>
</dbReference>
<feature type="region of interest" description="Disordered" evidence="2">
    <location>
        <begin position="366"/>
        <end position="385"/>
    </location>
</feature>
<dbReference type="AlphaFoldDB" id="A0A6L9W5W7"/>
<feature type="domain" description="Enoyl reductase (ER)" evidence="3">
    <location>
        <begin position="10"/>
        <end position="333"/>
    </location>
</feature>
<dbReference type="InterPro" id="IPR051603">
    <property type="entry name" value="Zinc-ADH_QOR/CCCR"/>
</dbReference>
<keyword evidence="1" id="KW-0521">NADP</keyword>
<dbReference type="RefSeq" id="WP_163206899.1">
    <property type="nucleotide sequence ID" value="NZ_JAAGWG010000026.1"/>
</dbReference>
<name>A0A6L9W5W7_9ACTN</name>
<dbReference type="GO" id="GO:0016491">
    <property type="term" value="F:oxidoreductase activity"/>
    <property type="evidence" value="ECO:0007669"/>
    <property type="project" value="InterPro"/>
</dbReference>
<feature type="region of interest" description="Disordered" evidence="2">
    <location>
        <begin position="1"/>
        <end position="68"/>
    </location>
</feature>